<dbReference type="Proteomes" id="UP000252884">
    <property type="component" value="Unassembled WGS sequence"/>
</dbReference>
<feature type="binding site" evidence="7">
    <location>
        <position position="81"/>
    </location>
    <ligand>
        <name>Zn(2+)</name>
        <dbReference type="ChEBI" id="CHEBI:29105"/>
    </ligand>
</feature>
<dbReference type="Gene3D" id="1.10.10.10">
    <property type="entry name" value="Winged helix-like DNA-binding domain superfamily/Winged helix DNA-binding domain"/>
    <property type="match status" value="1"/>
</dbReference>
<evidence type="ECO:0000256" key="4">
    <source>
        <dbReference type="ARBA" id="ARBA00023015"/>
    </source>
</evidence>
<feature type="binding site" evidence="7">
    <location>
        <position position="121"/>
    </location>
    <ligand>
        <name>Zn(2+)</name>
        <dbReference type="ChEBI" id="CHEBI:29105"/>
    </ligand>
</feature>
<keyword evidence="2 9" id="KW-0678">Repressor</keyword>
<keyword evidence="11" id="KW-1185">Reference proteome</keyword>
<keyword evidence="4 9" id="KW-0805">Transcription regulation</keyword>
<reference evidence="10 11" key="1">
    <citation type="submission" date="2018-07" db="EMBL/GenBank/DDBJ databases">
        <title>Genomic Encyclopedia of Type Strains, Phase IV (KMG-IV): sequencing the most valuable type-strain genomes for metagenomic binning, comparative biology and taxonomic classification.</title>
        <authorList>
            <person name="Goeker M."/>
        </authorList>
    </citation>
    <scope>NUCLEOTIDE SEQUENCE [LARGE SCALE GENOMIC DNA]</scope>
    <source>
        <strain evidence="10 11">DSM 21634</strain>
    </source>
</reference>
<dbReference type="InterPro" id="IPR002481">
    <property type="entry name" value="FUR"/>
</dbReference>
<feature type="binding site" evidence="7">
    <location>
        <position position="84"/>
    </location>
    <ligand>
        <name>Zn(2+)</name>
        <dbReference type="ChEBI" id="CHEBI:29105"/>
    </ligand>
</feature>
<dbReference type="EMBL" id="QPJK01000001">
    <property type="protein sequence ID" value="RCW75905.1"/>
    <property type="molecule type" value="Genomic_DNA"/>
</dbReference>
<keyword evidence="8 9" id="KW-0408">Iron</keyword>
<comment type="cofactor">
    <cofactor evidence="8">
        <name>Mn(2+)</name>
        <dbReference type="ChEBI" id="CHEBI:29035"/>
    </cofactor>
    <cofactor evidence="8">
        <name>Fe(2+)</name>
        <dbReference type="ChEBI" id="CHEBI:29033"/>
    </cofactor>
    <text evidence="8">Binds 1 Mn(2+) or Fe(2+) ion per subunit.</text>
</comment>
<protein>
    <recommendedName>
        <fullName evidence="9">Ferric uptake regulation protein</fullName>
    </recommendedName>
</protein>
<feature type="binding site" evidence="8">
    <location>
        <position position="110"/>
    </location>
    <ligand>
        <name>Fe cation</name>
        <dbReference type="ChEBI" id="CHEBI:24875"/>
    </ligand>
</feature>
<organism evidence="10 11">
    <name type="scientific">Pseudorhodoferax soli</name>
    <dbReference type="NCBI Taxonomy" id="545864"/>
    <lineage>
        <taxon>Bacteria</taxon>
        <taxon>Pseudomonadati</taxon>
        <taxon>Pseudomonadota</taxon>
        <taxon>Betaproteobacteria</taxon>
        <taxon>Burkholderiales</taxon>
        <taxon>Comamonadaceae</taxon>
    </lineage>
</organism>
<comment type="cofactor">
    <cofactor evidence="7">
        <name>Zn(2+)</name>
        <dbReference type="ChEBI" id="CHEBI:29105"/>
    </cofactor>
    <text evidence="7">Binds 1 zinc ion per subunit.</text>
</comment>
<evidence type="ECO:0000256" key="2">
    <source>
        <dbReference type="ARBA" id="ARBA00022491"/>
    </source>
</evidence>
<comment type="subcellular location">
    <subcellularLocation>
        <location evidence="9">Cytoplasm</location>
    </subcellularLocation>
</comment>
<name>A0A368Y736_9BURK</name>
<accession>A0A368Y736</accession>
<dbReference type="InterPro" id="IPR036390">
    <property type="entry name" value="WH_DNA-bd_sf"/>
</dbReference>
<keyword evidence="6 9" id="KW-0804">Transcription</keyword>
<sequence>MERSTRQRDAIRQALVQAGRPLLPTEILAAAQIEVPALGIATVYRNLKQLAEAGEVQSVELPGEAPRFEPGGHHHHHHFSCTACHRVFDVHACPGDMHKLAPPGFAVERHELTLYGRCDECAAPKPSRRGAALRRG</sequence>
<evidence type="ECO:0000256" key="3">
    <source>
        <dbReference type="ARBA" id="ARBA00022833"/>
    </source>
</evidence>
<evidence type="ECO:0000256" key="1">
    <source>
        <dbReference type="ARBA" id="ARBA00007957"/>
    </source>
</evidence>
<dbReference type="InterPro" id="IPR036388">
    <property type="entry name" value="WH-like_DNA-bd_sf"/>
</dbReference>
<keyword evidence="7 9" id="KW-0479">Metal-binding</keyword>
<feature type="binding site" evidence="7">
    <location>
        <position position="118"/>
    </location>
    <ligand>
        <name>Zn(2+)</name>
        <dbReference type="ChEBI" id="CHEBI:29105"/>
    </ligand>
</feature>
<dbReference type="GO" id="GO:1900376">
    <property type="term" value="P:regulation of secondary metabolite biosynthetic process"/>
    <property type="evidence" value="ECO:0007669"/>
    <property type="project" value="TreeGrafter"/>
</dbReference>
<dbReference type="PANTHER" id="PTHR33202:SF22">
    <property type="entry name" value="HYDROGEN PEROXIDE SENSITIVE REPRESSOR"/>
    <property type="match status" value="1"/>
</dbReference>
<evidence type="ECO:0000313" key="10">
    <source>
        <dbReference type="EMBL" id="RCW75905.1"/>
    </source>
</evidence>
<comment type="caution">
    <text evidence="10">The sequence shown here is derived from an EMBL/GenBank/DDBJ whole genome shotgun (WGS) entry which is preliminary data.</text>
</comment>
<evidence type="ECO:0000256" key="6">
    <source>
        <dbReference type="ARBA" id="ARBA00023163"/>
    </source>
</evidence>
<evidence type="ECO:0000256" key="8">
    <source>
        <dbReference type="PIRSR" id="PIRSR602481-2"/>
    </source>
</evidence>
<dbReference type="GO" id="GO:0005737">
    <property type="term" value="C:cytoplasm"/>
    <property type="evidence" value="ECO:0007669"/>
    <property type="project" value="UniProtKB-SubCell"/>
</dbReference>
<keyword evidence="5 9" id="KW-0238">DNA-binding</keyword>
<comment type="subunit">
    <text evidence="9">Homodimer.</text>
</comment>
<evidence type="ECO:0000256" key="9">
    <source>
        <dbReference type="RuleBase" id="RU364037"/>
    </source>
</evidence>
<comment type="similarity">
    <text evidence="1 9">Belongs to the Fur family.</text>
</comment>
<dbReference type="OrthoDB" id="8659436at2"/>
<keyword evidence="9" id="KW-0963">Cytoplasm</keyword>
<dbReference type="Pfam" id="PF01475">
    <property type="entry name" value="FUR"/>
    <property type="match status" value="1"/>
</dbReference>
<evidence type="ECO:0000313" key="11">
    <source>
        <dbReference type="Proteomes" id="UP000252884"/>
    </source>
</evidence>
<keyword evidence="3 7" id="KW-0862">Zinc</keyword>
<evidence type="ECO:0000256" key="5">
    <source>
        <dbReference type="ARBA" id="ARBA00023125"/>
    </source>
</evidence>
<dbReference type="GO" id="GO:0045892">
    <property type="term" value="P:negative regulation of DNA-templated transcription"/>
    <property type="evidence" value="ECO:0007669"/>
    <property type="project" value="TreeGrafter"/>
</dbReference>
<gene>
    <name evidence="9" type="primary">fur</name>
    <name evidence="10" type="ORF">DES41_101508</name>
</gene>
<dbReference type="GO" id="GO:0003700">
    <property type="term" value="F:DNA-binding transcription factor activity"/>
    <property type="evidence" value="ECO:0007669"/>
    <property type="project" value="UniProtKB-UniRule"/>
</dbReference>
<dbReference type="SUPFAM" id="SSF46785">
    <property type="entry name" value="Winged helix' DNA-binding domain"/>
    <property type="match status" value="1"/>
</dbReference>
<proteinExistence type="inferred from homology"/>
<dbReference type="RefSeq" id="WP_114465562.1">
    <property type="nucleotide sequence ID" value="NZ_QPJK01000001.1"/>
</dbReference>
<dbReference type="InterPro" id="IPR043135">
    <property type="entry name" value="Fur_C"/>
</dbReference>
<feature type="binding site" evidence="8">
    <location>
        <position position="75"/>
    </location>
    <ligand>
        <name>Fe cation</name>
        <dbReference type="ChEBI" id="CHEBI:24875"/>
    </ligand>
</feature>
<dbReference type="GO" id="GO:0008270">
    <property type="term" value="F:zinc ion binding"/>
    <property type="evidence" value="ECO:0007669"/>
    <property type="project" value="TreeGrafter"/>
</dbReference>
<dbReference type="AlphaFoldDB" id="A0A368Y736"/>
<dbReference type="PANTHER" id="PTHR33202">
    <property type="entry name" value="ZINC UPTAKE REGULATION PROTEIN"/>
    <property type="match status" value="1"/>
</dbReference>
<dbReference type="Gene3D" id="3.30.1490.190">
    <property type="match status" value="1"/>
</dbReference>
<dbReference type="GO" id="GO:0000976">
    <property type="term" value="F:transcription cis-regulatory region binding"/>
    <property type="evidence" value="ECO:0007669"/>
    <property type="project" value="TreeGrafter"/>
</dbReference>
<dbReference type="CDD" id="cd07153">
    <property type="entry name" value="Fur_like"/>
    <property type="match status" value="1"/>
</dbReference>
<evidence type="ECO:0000256" key="7">
    <source>
        <dbReference type="PIRSR" id="PIRSR602481-1"/>
    </source>
</evidence>